<dbReference type="PROSITE" id="PS00889">
    <property type="entry name" value="CNMP_BINDING_2"/>
    <property type="match status" value="1"/>
</dbReference>
<feature type="region of interest" description="Disordered" evidence="1">
    <location>
        <begin position="187"/>
        <end position="207"/>
    </location>
</feature>
<dbReference type="GO" id="GO:0030552">
    <property type="term" value="F:cAMP binding"/>
    <property type="evidence" value="ECO:0007669"/>
    <property type="project" value="TreeGrafter"/>
</dbReference>
<dbReference type="SUPFAM" id="SSF51206">
    <property type="entry name" value="cAMP-binding domain-like"/>
    <property type="match status" value="2"/>
</dbReference>
<dbReference type="GO" id="GO:0034236">
    <property type="term" value="F:protein kinase A catalytic subunit binding"/>
    <property type="evidence" value="ECO:0007669"/>
    <property type="project" value="TreeGrafter"/>
</dbReference>
<reference evidence="3" key="1">
    <citation type="submission" date="2021-01" db="EMBL/GenBank/DDBJ databases">
        <authorList>
            <person name="Corre E."/>
            <person name="Pelletier E."/>
            <person name="Niang G."/>
            <person name="Scheremetjew M."/>
            <person name="Finn R."/>
            <person name="Kale V."/>
            <person name="Holt S."/>
            <person name="Cochrane G."/>
            <person name="Meng A."/>
            <person name="Brown T."/>
            <person name="Cohen L."/>
        </authorList>
    </citation>
    <scope>NUCLEOTIDE SEQUENCE</scope>
    <source>
        <strain evidence="3">NY070348D</strain>
    </source>
</reference>
<evidence type="ECO:0000313" key="3">
    <source>
        <dbReference type="EMBL" id="CAD9679684.1"/>
    </source>
</evidence>
<dbReference type="AlphaFoldDB" id="A0A7S2RSQ4"/>
<dbReference type="GO" id="GO:0005829">
    <property type="term" value="C:cytosol"/>
    <property type="evidence" value="ECO:0007669"/>
    <property type="project" value="TreeGrafter"/>
</dbReference>
<dbReference type="PROSITE" id="PS50042">
    <property type="entry name" value="CNMP_BINDING_3"/>
    <property type="match status" value="2"/>
</dbReference>
<dbReference type="InterPro" id="IPR018488">
    <property type="entry name" value="cNMP-bd_CS"/>
</dbReference>
<protein>
    <recommendedName>
        <fullName evidence="2">Cyclic nucleotide-binding domain-containing protein</fullName>
    </recommendedName>
</protein>
<evidence type="ECO:0000256" key="1">
    <source>
        <dbReference type="SAM" id="MobiDB-lite"/>
    </source>
</evidence>
<dbReference type="GO" id="GO:0005952">
    <property type="term" value="C:cAMP-dependent protein kinase complex"/>
    <property type="evidence" value="ECO:0007669"/>
    <property type="project" value="InterPro"/>
</dbReference>
<accession>A0A7S2RSQ4</accession>
<dbReference type="PRINTS" id="PR00103">
    <property type="entry name" value="CAMPKINASE"/>
</dbReference>
<feature type="domain" description="Cyclic nucleotide-binding" evidence="2">
    <location>
        <begin position="138"/>
        <end position="262"/>
    </location>
</feature>
<dbReference type="PANTHER" id="PTHR11635:SF152">
    <property type="entry name" value="CAMP-DEPENDENT PROTEIN KINASE TYPE I REGULATORY SUBUNIT-RELATED"/>
    <property type="match status" value="1"/>
</dbReference>
<dbReference type="CDD" id="cd00038">
    <property type="entry name" value="CAP_ED"/>
    <property type="match status" value="2"/>
</dbReference>
<dbReference type="SMART" id="SM00100">
    <property type="entry name" value="cNMP"/>
    <property type="match status" value="2"/>
</dbReference>
<dbReference type="GO" id="GO:0004862">
    <property type="term" value="F:cAMP-dependent protein kinase inhibitor activity"/>
    <property type="evidence" value="ECO:0007669"/>
    <property type="project" value="TreeGrafter"/>
</dbReference>
<dbReference type="InterPro" id="IPR000595">
    <property type="entry name" value="cNMP-bd_dom"/>
</dbReference>
<dbReference type="EMBL" id="HBHK01010619">
    <property type="protein sequence ID" value="CAD9679684.1"/>
    <property type="molecule type" value="Transcribed_RNA"/>
</dbReference>
<proteinExistence type="predicted"/>
<evidence type="ECO:0000259" key="2">
    <source>
        <dbReference type="PROSITE" id="PS50042"/>
    </source>
</evidence>
<organism evidence="3">
    <name type="scientific">Mucochytrium quahogii</name>
    <dbReference type="NCBI Taxonomy" id="96639"/>
    <lineage>
        <taxon>Eukaryota</taxon>
        <taxon>Sar</taxon>
        <taxon>Stramenopiles</taxon>
        <taxon>Bigyra</taxon>
        <taxon>Labyrinthulomycetes</taxon>
        <taxon>Thraustochytrida</taxon>
        <taxon>Thraustochytriidae</taxon>
        <taxon>Mucochytrium</taxon>
    </lineage>
</organism>
<feature type="domain" description="Cyclic nucleotide-binding" evidence="2">
    <location>
        <begin position="291"/>
        <end position="408"/>
    </location>
</feature>
<name>A0A7S2RSQ4_9STRA</name>
<gene>
    <name evidence="3" type="ORF">QSP1433_LOCUS6645</name>
</gene>
<dbReference type="Gene3D" id="2.60.120.10">
    <property type="entry name" value="Jelly Rolls"/>
    <property type="match status" value="2"/>
</dbReference>
<dbReference type="InterPro" id="IPR018490">
    <property type="entry name" value="cNMP-bd_dom_sf"/>
</dbReference>
<sequence length="425" mass="47518">MHRTNATVGFEAFFGGRSIVFSADHMNDPTKIRELCDAGVVSPGRRDSLLEFPWQHDLILHEAGVPPIHTPMETLSALPDDVKRRLYVVHVSIDKIPPNSGLRAAIPGVENTIVVDNVEEPPHAKALEILDLVSSIPIFSRLTVKHASDILSFCKAEHFCAGDCIVRKGDEGTCFYAMMSGTAEVRVEKPPSRARSRSKSIEKEEEKEEDDINLVTVKIYHAGDYFGEQALISDVAIRTADIYAMNDVKVLRFDRSDFTWLLKNTNIVEQMSSLAEMRNNGSWEAMSENSILGMLSVSQKTQLETCFSQKFYKAGENIYAQGEVANKMILVQDGSIRFSLAVSPVRTIDVANHNPSRRTFRQQTYFKRGMLIVDVQAVMNDEHNQADLIVQEDASVLEVSGENLKNLFKNNPGLLLSLINIRYTA</sequence>
<dbReference type="PANTHER" id="PTHR11635">
    <property type="entry name" value="CAMP-DEPENDENT PROTEIN KINASE REGULATORY CHAIN"/>
    <property type="match status" value="1"/>
</dbReference>
<dbReference type="InterPro" id="IPR014710">
    <property type="entry name" value="RmlC-like_jellyroll"/>
</dbReference>
<dbReference type="Pfam" id="PF00027">
    <property type="entry name" value="cNMP_binding"/>
    <property type="match status" value="2"/>
</dbReference>
<dbReference type="InterPro" id="IPR050503">
    <property type="entry name" value="cAMP-dep_PK_reg_su-like"/>
</dbReference>